<evidence type="ECO:0000256" key="6">
    <source>
        <dbReference type="ARBA" id="ARBA00038076"/>
    </source>
</evidence>
<reference evidence="10" key="1">
    <citation type="submission" date="2021-07" db="EMBL/GenBank/DDBJ databases">
        <title>Roseobacter insulae sp. nov., isolated from a tidal flat.</title>
        <authorList>
            <person name="Park S."/>
            <person name="Yoon J.-H."/>
        </authorList>
    </citation>
    <scope>NUCLEOTIDE SEQUENCE</scope>
    <source>
        <strain evidence="10">YSTF-M11</strain>
    </source>
</reference>
<evidence type="ECO:0000256" key="2">
    <source>
        <dbReference type="ARBA" id="ARBA00022475"/>
    </source>
</evidence>
<evidence type="ECO:0000256" key="7">
    <source>
        <dbReference type="SAM" id="Phobius"/>
    </source>
</evidence>
<dbReference type="InterPro" id="IPR003838">
    <property type="entry name" value="ABC3_permease_C"/>
</dbReference>
<dbReference type="Pfam" id="PF12704">
    <property type="entry name" value="MacB_PCD"/>
    <property type="match status" value="1"/>
</dbReference>
<gene>
    <name evidence="10" type="ORF">KX928_13795</name>
</gene>
<evidence type="ECO:0000256" key="4">
    <source>
        <dbReference type="ARBA" id="ARBA00022989"/>
    </source>
</evidence>
<evidence type="ECO:0000256" key="1">
    <source>
        <dbReference type="ARBA" id="ARBA00004651"/>
    </source>
</evidence>
<name>A0A9X1FWB3_9RHOB</name>
<dbReference type="GO" id="GO:0005886">
    <property type="term" value="C:plasma membrane"/>
    <property type="evidence" value="ECO:0007669"/>
    <property type="project" value="UniProtKB-SubCell"/>
</dbReference>
<evidence type="ECO:0000259" key="9">
    <source>
        <dbReference type="Pfam" id="PF12704"/>
    </source>
</evidence>
<feature type="transmembrane region" description="Helical" evidence="7">
    <location>
        <begin position="366"/>
        <end position="386"/>
    </location>
</feature>
<feature type="domain" description="MacB-like periplasmic core" evidence="9">
    <location>
        <begin position="20"/>
        <end position="241"/>
    </location>
</feature>
<proteinExistence type="inferred from homology"/>
<comment type="caution">
    <text evidence="10">The sequence shown here is derived from an EMBL/GenBank/DDBJ whole genome shotgun (WGS) entry which is preliminary data.</text>
</comment>
<dbReference type="InterPro" id="IPR050250">
    <property type="entry name" value="Macrolide_Exporter_MacB"/>
</dbReference>
<keyword evidence="2" id="KW-1003">Cell membrane</keyword>
<comment type="similarity">
    <text evidence="6">Belongs to the ABC-4 integral membrane protein family.</text>
</comment>
<feature type="transmembrane region" description="Helical" evidence="7">
    <location>
        <begin position="21"/>
        <end position="40"/>
    </location>
</feature>
<dbReference type="RefSeq" id="WP_219503546.1">
    <property type="nucleotide sequence ID" value="NZ_JAHXDN010000003.1"/>
</dbReference>
<evidence type="ECO:0000313" key="10">
    <source>
        <dbReference type="EMBL" id="MBW4708858.1"/>
    </source>
</evidence>
<feature type="transmembrane region" description="Helical" evidence="7">
    <location>
        <begin position="324"/>
        <end position="346"/>
    </location>
</feature>
<feature type="domain" description="ABC3 transporter permease C-terminal" evidence="8">
    <location>
        <begin position="283"/>
        <end position="396"/>
    </location>
</feature>
<dbReference type="AlphaFoldDB" id="A0A9X1FWB3"/>
<keyword evidence="11" id="KW-1185">Reference proteome</keyword>
<dbReference type="Pfam" id="PF02687">
    <property type="entry name" value="FtsX"/>
    <property type="match status" value="1"/>
</dbReference>
<keyword evidence="4 7" id="KW-1133">Transmembrane helix</keyword>
<sequence length="403" mass="43269">MLWETIRLAIQAIFRNALRSFLTVLGIVIGVGAVIAMVTVGQGSTEQVTADVEKLGSNLLMILPGEDAMEGGPAGTATPMFDLRINDLLQEQLALIDVSAPMSMSRGRVVFGNENRRTDIVGTDNRYFTAAGWEIARGRLFDTAELKSGKPVCVIGETVRKDLFGTADPLGEVIRIRKLSCEVIGLLKSKGASTFGNDQDDFVIMPLRTFQRRVSGNTDVNLMFAAVRDGVPTERAVREVEVVLRDLRRIGRGEDDDFTVMDMKQIASMLSGITGVLTGLLSAVAAVSLLVGGIGIMNIMLVSVTERTREIGIRLAIGAQARQVLMQFLVEAIILSLFGGLIGIAAGLSLGYLGASLLAIPFRPDAGVVLIAFAFSAAVGVIFGYFPARRAARMNPIDALRHE</sequence>
<evidence type="ECO:0000256" key="3">
    <source>
        <dbReference type="ARBA" id="ARBA00022692"/>
    </source>
</evidence>
<comment type="subcellular location">
    <subcellularLocation>
        <location evidence="1">Cell membrane</location>
        <topology evidence="1">Multi-pass membrane protein</topology>
    </subcellularLocation>
</comment>
<dbReference type="Proteomes" id="UP001138661">
    <property type="component" value="Unassembled WGS sequence"/>
</dbReference>
<feature type="transmembrane region" description="Helical" evidence="7">
    <location>
        <begin position="280"/>
        <end position="304"/>
    </location>
</feature>
<dbReference type="GO" id="GO:0022857">
    <property type="term" value="F:transmembrane transporter activity"/>
    <property type="evidence" value="ECO:0007669"/>
    <property type="project" value="TreeGrafter"/>
</dbReference>
<accession>A0A9X1FWB3</accession>
<organism evidence="10 11">
    <name type="scientific">Roseobacter insulae</name>
    <dbReference type="NCBI Taxonomy" id="2859783"/>
    <lineage>
        <taxon>Bacteria</taxon>
        <taxon>Pseudomonadati</taxon>
        <taxon>Pseudomonadota</taxon>
        <taxon>Alphaproteobacteria</taxon>
        <taxon>Rhodobacterales</taxon>
        <taxon>Roseobacteraceae</taxon>
        <taxon>Roseobacter</taxon>
    </lineage>
</organism>
<dbReference type="EMBL" id="JAHXDN010000003">
    <property type="protein sequence ID" value="MBW4708858.1"/>
    <property type="molecule type" value="Genomic_DNA"/>
</dbReference>
<evidence type="ECO:0000313" key="11">
    <source>
        <dbReference type="Proteomes" id="UP001138661"/>
    </source>
</evidence>
<keyword evidence="3 7" id="KW-0812">Transmembrane</keyword>
<dbReference type="InterPro" id="IPR025857">
    <property type="entry name" value="MacB_PCD"/>
</dbReference>
<protein>
    <submittedName>
        <fullName evidence="10">ABC transporter permease</fullName>
    </submittedName>
</protein>
<keyword evidence="5 7" id="KW-0472">Membrane</keyword>
<dbReference type="PANTHER" id="PTHR30572:SF4">
    <property type="entry name" value="ABC TRANSPORTER PERMEASE YTRF"/>
    <property type="match status" value="1"/>
</dbReference>
<evidence type="ECO:0000256" key="5">
    <source>
        <dbReference type="ARBA" id="ARBA00023136"/>
    </source>
</evidence>
<evidence type="ECO:0000259" key="8">
    <source>
        <dbReference type="Pfam" id="PF02687"/>
    </source>
</evidence>
<dbReference type="PANTHER" id="PTHR30572">
    <property type="entry name" value="MEMBRANE COMPONENT OF TRANSPORTER-RELATED"/>
    <property type="match status" value="1"/>
</dbReference>